<dbReference type="Proteomes" id="UP000001683">
    <property type="component" value="Chromosome"/>
</dbReference>
<evidence type="ECO:0000256" key="1">
    <source>
        <dbReference type="ARBA" id="ARBA00022603"/>
    </source>
</evidence>
<keyword evidence="1 4" id="KW-0489">Methyltransferase</keyword>
<accession>B2A4V5</accession>
<evidence type="ECO:0000313" key="5">
    <source>
        <dbReference type="Proteomes" id="UP000001683"/>
    </source>
</evidence>
<dbReference type="CDD" id="cd02440">
    <property type="entry name" value="AdoMet_MTases"/>
    <property type="match status" value="1"/>
</dbReference>
<keyword evidence="5" id="KW-1185">Reference proteome</keyword>
<dbReference type="OrthoDB" id="9799672at2"/>
<sequence>MDQEIFNYIQNYIVRDNCKSDTIKEEEYQRDDVQPSIELETGKFLGLLIRLINAQKVLEFGTCLGYSTIWLGEAVKQTGGKVISIEKDPKLYQEAKTNIEEAGLSNSVELVYGDISEKIRDLTGPYDIIFQDAQKSLYPKVLENSINLLNQGGVLVADDTLFKVKGAPRNLGAPVDEYNRKVMSDDRLYSTILPVGDGVTLSYKIRQ</sequence>
<gene>
    <name evidence="4" type="ordered locus">Nther_0279</name>
</gene>
<keyword evidence="2 4" id="KW-0808">Transferase</keyword>
<dbReference type="GO" id="GO:0008171">
    <property type="term" value="F:O-methyltransferase activity"/>
    <property type="evidence" value="ECO:0007669"/>
    <property type="project" value="InterPro"/>
</dbReference>
<dbReference type="Pfam" id="PF01596">
    <property type="entry name" value="Methyltransf_3"/>
    <property type="match status" value="1"/>
</dbReference>
<evidence type="ECO:0000313" key="4">
    <source>
        <dbReference type="EMBL" id="ACB83877.1"/>
    </source>
</evidence>
<dbReference type="InParanoid" id="B2A4V5"/>
<organism evidence="4 5">
    <name type="scientific">Natranaerobius thermophilus (strain ATCC BAA-1301 / DSM 18059 / JW/NM-WN-LF)</name>
    <dbReference type="NCBI Taxonomy" id="457570"/>
    <lineage>
        <taxon>Bacteria</taxon>
        <taxon>Bacillati</taxon>
        <taxon>Bacillota</taxon>
        <taxon>Clostridia</taxon>
        <taxon>Natranaerobiales</taxon>
        <taxon>Natranaerobiaceae</taxon>
        <taxon>Natranaerobius</taxon>
    </lineage>
</organism>
<dbReference type="SUPFAM" id="SSF53335">
    <property type="entry name" value="S-adenosyl-L-methionine-dependent methyltransferases"/>
    <property type="match status" value="1"/>
</dbReference>
<name>B2A4V5_NATTJ</name>
<dbReference type="GO" id="GO:0032259">
    <property type="term" value="P:methylation"/>
    <property type="evidence" value="ECO:0007669"/>
    <property type="project" value="UniProtKB-KW"/>
</dbReference>
<dbReference type="Gene3D" id="3.40.50.150">
    <property type="entry name" value="Vaccinia Virus protein VP39"/>
    <property type="match status" value="1"/>
</dbReference>
<dbReference type="FunCoup" id="B2A4V5">
    <property type="interactions" value="260"/>
</dbReference>
<dbReference type="eggNOG" id="COG4122">
    <property type="taxonomic scope" value="Bacteria"/>
</dbReference>
<dbReference type="PANTHER" id="PTHR43167:SF1">
    <property type="entry name" value="PUTATIVE (AFU_ORTHOLOGUE AFUA_6G01830)-RELATED"/>
    <property type="match status" value="1"/>
</dbReference>
<dbReference type="AlphaFoldDB" id="B2A4V5"/>
<dbReference type="InterPro" id="IPR029063">
    <property type="entry name" value="SAM-dependent_MTases_sf"/>
</dbReference>
<dbReference type="RefSeq" id="WP_012446765.1">
    <property type="nucleotide sequence ID" value="NC_010718.1"/>
</dbReference>
<keyword evidence="3" id="KW-0949">S-adenosyl-L-methionine</keyword>
<proteinExistence type="predicted"/>
<dbReference type="STRING" id="457570.Nther_0279"/>
<dbReference type="InterPro" id="IPR002935">
    <property type="entry name" value="SAM_O-MeTrfase"/>
</dbReference>
<evidence type="ECO:0000256" key="3">
    <source>
        <dbReference type="ARBA" id="ARBA00022691"/>
    </source>
</evidence>
<reference evidence="4 5" key="1">
    <citation type="submission" date="2008-04" db="EMBL/GenBank/DDBJ databases">
        <title>Complete sequence of chromosome of Natranaerobius thermophilus JW/NM-WN-LF.</title>
        <authorList>
            <consortium name="US DOE Joint Genome Institute"/>
            <person name="Copeland A."/>
            <person name="Lucas S."/>
            <person name="Lapidus A."/>
            <person name="Glavina del Rio T."/>
            <person name="Dalin E."/>
            <person name="Tice H."/>
            <person name="Bruce D."/>
            <person name="Goodwin L."/>
            <person name="Pitluck S."/>
            <person name="Chertkov O."/>
            <person name="Brettin T."/>
            <person name="Detter J.C."/>
            <person name="Han C."/>
            <person name="Kuske C.R."/>
            <person name="Schmutz J."/>
            <person name="Larimer F."/>
            <person name="Land M."/>
            <person name="Hauser L."/>
            <person name="Kyrpides N."/>
            <person name="Lykidis A."/>
            <person name="Mesbah N.M."/>
            <person name="Wiegel J."/>
        </authorList>
    </citation>
    <scope>NUCLEOTIDE SEQUENCE [LARGE SCALE GENOMIC DNA]</scope>
    <source>
        <strain evidence="5">ATCC BAA-1301 / DSM 18059 / JW/NM-WN-LF</strain>
    </source>
</reference>
<reference evidence="4 5" key="2">
    <citation type="journal article" date="2011" name="J. Bacteriol.">
        <title>Complete genome sequence of the anaerobic, halophilic alkalithermophile Natranaerobius thermophilus JW/NM-WN-LF.</title>
        <authorList>
            <person name="Zhao B."/>
            <person name="Mesbah N.M."/>
            <person name="Dalin E."/>
            <person name="Goodwin L."/>
            <person name="Nolan M."/>
            <person name="Pitluck S."/>
            <person name="Chertkov O."/>
            <person name="Brettin T.S."/>
            <person name="Han J."/>
            <person name="Larimer F.W."/>
            <person name="Land M.L."/>
            <person name="Hauser L."/>
            <person name="Kyrpides N."/>
            <person name="Wiegel J."/>
        </authorList>
    </citation>
    <scope>NUCLEOTIDE SEQUENCE [LARGE SCALE GENOMIC DNA]</scope>
    <source>
        <strain evidence="5">ATCC BAA-1301 / DSM 18059 / JW/NM-WN-LF</strain>
    </source>
</reference>
<dbReference type="PROSITE" id="PS51682">
    <property type="entry name" value="SAM_OMT_I"/>
    <property type="match status" value="1"/>
</dbReference>
<evidence type="ECO:0000256" key="2">
    <source>
        <dbReference type="ARBA" id="ARBA00022679"/>
    </source>
</evidence>
<protein>
    <submittedName>
        <fullName evidence="4">O-methyltransferase family 3</fullName>
    </submittedName>
</protein>
<dbReference type="PANTHER" id="PTHR43167">
    <property type="entry name" value="PUTATIVE (AFU_ORTHOLOGUE AFUA_6G01830)-RELATED"/>
    <property type="match status" value="1"/>
</dbReference>
<dbReference type="HOGENOM" id="CLU_067676_4_0_9"/>
<dbReference type="KEGG" id="nth:Nther_0279"/>
<dbReference type="EMBL" id="CP001034">
    <property type="protein sequence ID" value="ACB83877.1"/>
    <property type="molecule type" value="Genomic_DNA"/>
</dbReference>